<organism evidence="2 3">
    <name type="scientific">Cryoendolithus antarcticus</name>
    <dbReference type="NCBI Taxonomy" id="1507870"/>
    <lineage>
        <taxon>Eukaryota</taxon>
        <taxon>Fungi</taxon>
        <taxon>Dikarya</taxon>
        <taxon>Ascomycota</taxon>
        <taxon>Pezizomycotina</taxon>
        <taxon>Dothideomycetes</taxon>
        <taxon>Dothideomycetidae</taxon>
        <taxon>Cladosporiales</taxon>
        <taxon>Cladosporiaceae</taxon>
        <taxon>Cryoendolithus</taxon>
    </lineage>
</organism>
<evidence type="ECO:0000259" key="1">
    <source>
        <dbReference type="Pfam" id="PF01593"/>
    </source>
</evidence>
<dbReference type="Gene3D" id="3.50.50.60">
    <property type="entry name" value="FAD/NAD(P)-binding domain"/>
    <property type="match status" value="1"/>
</dbReference>
<dbReference type="InterPro" id="IPR050281">
    <property type="entry name" value="Flavin_monoamine_oxidase"/>
</dbReference>
<dbReference type="FunCoup" id="A0A1V8TAJ2">
    <property type="interactions" value="700"/>
</dbReference>
<keyword evidence="3" id="KW-1185">Reference proteome</keyword>
<protein>
    <recommendedName>
        <fullName evidence="1">Amine oxidase domain-containing protein</fullName>
    </recommendedName>
</protein>
<dbReference type="PANTHER" id="PTHR10742:SF410">
    <property type="entry name" value="LYSINE-SPECIFIC HISTONE DEMETHYLASE 2"/>
    <property type="match status" value="1"/>
</dbReference>
<dbReference type="AlphaFoldDB" id="A0A1V8TAJ2"/>
<dbReference type="PANTHER" id="PTHR10742">
    <property type="entry name" value="FLAVIN MONOAMINE OXIDASE"/>
    <property type="match status" value="1"/>
</dbReference>
<dbReference type="EMBL" id="NAJO01000012">
    <property type="protein sequence ID" value="OQO08380.1"/>
    <property type="molecule type" value="Genomic_DNA"/>
</dbReference>
<reference evidence="3" key="1">
    <citation type="submission" date="2017-03" db="EMBL/GenBank/DDBJ databases">
        <title>Genomes of endolithic fungi from Antarctica.</title>
        <authorList>
            <person name="Coleine C."/>
            <person name="Masonjones S."/>
            <person name="Stajich J.E."/>
        </authorList>
    </citation>
    <scope>NUCLEOTIDE SEQUENCE [LARGE SCALE GENOMIC DNA]</scope>
    <source>
        <strain evidence="3">CCFEE 5527</strain>
    </source>
</reference>
<feature type="domain" description="Amine oxidase" evidence="1">
    <location>
        <begin position="134"/>
        <end position="269"/>
    </location>
</feature>
<comment type="caution">
    <text evidence="2">The sequence shown here is derived from an EMBL/GenBank/DDBJ whole genome shotgun (WGS) entry which is preliminary data.</text>
</comment>
<dbReference type="Gene3D" id="3.90.660.10">
    <property type="match status" value="1"/>
</dbReference>
<dbReference type="Pfam" id="PF01593">
    <property type="entry name" value="Amino_oxidase"/>
    <property type="match status" value="1"/>
</dbReference>
<dbReference type="STRING" id="1507870.A0A1V8TAJ2"/>
<dbReference type="Proteomes" id="UP000192596">
    <property type="component" value="Unassembled WGS sequence"/>
</dbReference>
<dbReference type="OrthoDB" id="7777654at2759"/>
<proteinExistence type="predicted"/>
<sequence>MSILPHKRCRELAGAVVFKAPEGSALLIQVGSSQVSQAIAPEIAGPLLGGVFGLLDELHAVAPVSDPAEAKATTLLDSIVTSDTLTDIEAHLPDQYHRTLRSMPQFVENMEAGPLTASSAEQEKGRAGLGLLEFAIDDFEGEQVFLQDGYSAIAEEIAKDLIAADLIKLGCEVRTIRHDQSNVNVIETASGRFTADRVVCTIPLGVLQHRLSQSGHGVPPFQPPLPERITQAINSLGFGTLDKIFLVYDKPWWLEEPYLSRYRDRIVNRSDYSAIGSGTSANHPAYEAPDSFMGFTTDLPGLAIASDGNVNPGPRL</sequence>
<accession>A0A1V8TAJ2</accession>
<dbReference type="InterPro" id="IPR002937">
    <property type="entry name" value="Amino_oxidase"/>
</dbReference>
<name>A0A1V8TAJ2_9PEZI</name>
<dbReference type="SUPFAM" id="SSF51905">
    <property type="entry name" value="FAD/NAD(P)-binding domain"/>
    <property type="match status" value="1"/>
</dbReference>
<gene>
    <name evidence="2" type="ORF">B0A48_06250</name>
</gene>
<dbReference type="InParanoid" id="A0A1V8TAJ2"/>
<dbReference type="GO" id="GO:0016491">
    <property type="term" value="F:oxidoreductase activity"/>
    <property type="evidence" value="ECO:0007669"/>
    <property type="project" value="InterPro"/>
</dbReference>
<evidence type="ECO:0000313" key="3">
    <source>
        <dbReference type="Proteomes" id="UP000192596"/>
    </source>
</evidence>
<evidence type="ECO:0000313" key="2">
    <source>
        <dbReference type="EMBL" id="OQO08380.1"/>
    </source>
</evidence>
<dbReference type="InterPro" id="IPR036188">
    <property type="entry name" value="FAD/NAD-bd_sf"/>
</dbReference>